<comment type="caution">
    <text evidence="2">The sequence shown here is derived from an EMBL/GenBank/DDBJ whole genome shotgun (WGS) entry which is preliminary data.</text>
</comment>
<evidence type="ECO:0000256" key="1">
    <source>
        <dbReference type="SAM" id="MobiDB-lite"/>
    </source>
</evidence>
<feature type="region of interest" description="Disordered" evidence="1">
    <location>
        <begin position="479"/>
        <end position="551"/>
    </location>
</feature>
<evidence type="ECO:0000313" key="2">
    <source>
        <dbReference type="EMBL" id="RSM04501.1"/>
    </source>
</evidence>
<dbReference type="SUPFAM" id="SSF56601">
    <property type="entry name" value="beta-lactamase/transpeptidase-like"/>
    <property type="match status" value="1"/>
</dbReference>
<dbReference type="InterPro" id="IPR012338">
    <property type="entry name" value="Beta-lactam/transpept-like"/>
</dbReference>
<protein>
    <submittedName>
        <fullName evidence="2">Uncharacterized protein</fullName>
    </submittedName>
</protein>
<dbReference type="PANTHER" id="PTHR22935:SF95">
    <property type="entry name" value="BETA-LACTAMASE-LIKE 1-RELATED"/>
    <property type="match status" value="1"/>
</dbReference>
<organism evidence="2 3">
    <name type="scientific">Fusarium ambrosium</name>
    <dbReference type="NCBI Taxonomy" id="131363"/>
    <lineage>
        <taxon>Eukaryota</taxon>
        <taxon>Fungi</taxon>
        <taxon>Dikarya</taxon>
        <taxon>Ascomycota</taxon>
        <taxon>Pezizomycotina</taxon>
        <taxon>Sordariomycetes</taxon>
        <taxon>Hypocreomycetidae</taxon>
        <taxon>Hypocreales</taxon>
        <taxon>Nectriaceae</taxon>
        <taxon>Fusarium</taxon>
        <taxon>Fusarium solani species complex</taxon>
    </lineage>
</organism>
<dbReference type="AlphaFoldDB" id="A0A428TR37"/>
<evidence type="ECO:0000313" key="3">
    <source>
        <dbReference type="Proteomes" id="UP000288429"/>
    </source>
</evidence>
<gene>
    <name evidence="2" type="ORF">CDV31_009988</name>
</gene>
<feature type="compositionally biased region" description="Low complexity" evidence="1">
    <location>
        <begin position="512"/>
        <end position="525"/>
    </location>
</feature>
<dbReference type="InterPro" id="IPR051478">
    <property type="entry name" value="Beta-lactamase-like_AB/R"/>
</dbReference>
<dbReference type="Proteomes" id="UP000288429">
    <property type="component" value="Unassembled WGS sequence"/>
</dbReference>
<dbReference type="EMBL" id="NIZV01000149">
    <property type="protein sequence ID" value="RSM04501.1"/>
    <property type="molecule type" value="Genomic_DNA"/>
</dbReference>
<feature type="compositionally biased region" description="Polar residues" evidence="1">
    <location>
        <begin position="480"/>
        <end position="507"/>
    </location>
</feature>
<name>A0A428TR37_9HYPO</name>
<dbReference type="PANTHER" id="PTHR22935">
    <property type="entry name" value="PENICILLIN-BINDING PROTEIN"/>
    <property type="match status" value="1"/>
</dbReference>
<proteinExistence type="predicted"/>
<reference evidence="2 3" key="1">
    <citation type="submission" date="2017-06" db="EMBL/GenBank/DDBJ databases">
        <title>Cmopartive genomic analysis of Ambrosia Fusariam Clade fungi.</title>
        <authorList>
            <person name="Stajich J.E."/>
            <person name="Carrillo J."/>
            <person name="Kijimoto T."/>
            <person name="Eskalen A."/>
            <person name="O'Donnell K."/>
            <person name="Kasson M."/>
        </authorList>
    </citation>
    <scope>NUCLEOTIDE SEQUENCE [LARGE SCALE GENOMIC DNA]</scope>
    <source>
        <strain evidence="2 3">NRRL 20438</strain>
    </source>
</reference>
<sequence>MSLQLTGIWSSLSKIDPLQALVLLATLPEPTLPSPKLSQHESIAHSSHFLKEKLLNHIIIFKSWFLRTDTMRRFHLPRARPWHPSNVSKFLLKISYFALGTVLGGKGVENLWYTLHRASPKYYLVSAKGSRRTPIRASMAAVASSEYKMFLAFEFHIPSRSYPDPAQAALPMLFVGHSGIAYRHLSYRMDFPVIYRGRSRCGTVSPTACHKPYGLLQFALPTSPPGATVMANLRMIPIIFKLISVFRSALLLRQFRQTENLVESLAKSLKDLVQSSKSWNASTNSFFVKVTSKDESLFSFHHTADSLEETGVHRVISSFIYRVASVTKIFTVLALLLQNNLDLDDPASKYVPEMFRIKHYKERKLRRKYAFDLATSLVFEALRALGFLEAPPMPGAPVYDTADTRPKTCIEFSESLKDHNLTWKPGQRAASFNSGLHHPRLYLSEPLSLPSATGFVLQDLPQAVLPPDRGSELMSIPSEAMTQQPGRTKPLKTSQSSFQVSSATTSFPPLKPTSRSSLPRTSRPLEAQLALPERSTEFQSRRPPPQPVDVYTKAGDSVLPVTYIAIIPEYDVRITTDVTRPDSYAAGRDPLNLMVQGVVLYFENLARKRSASTPRTTETPLFSLWTRVPETGVQSGRCMASLCSRPGQRSTAAISSISTLASPPAGENERRRVANWFSIYQFWHQGLLVGELDFVGDYGVTKGLKVPDLTQYLSKASEKFFQLRKHPQAHLLTSFSYQPQATPSKKMCEFDVAPSRMVCGHHGPDELLRMRWCNETRPCGDYKLNHLGLTRKRDPCIDCILDRRWVLANGRWRKFSVLVWEG</sequence>
<dbReference type="Gene3D" id="3.40.710.10">
    <property type="entry name" value="DD-peptidase/beta-lactamase superfamily"/>
    <property type="match status" value="1"/>
</dbReference>
<keyword evidence="3" id="KW-1185">Reference proteome</keyword>
<accession>A0A428TR37</accession>